<dbReference type="Proteomes" id="UP001152797">
    <property type="component" value="Unassembled WGS sequence"/>
</dbReference>
<evidence type="ECO:0000313" key="1">
    <source>
        <dbReference type="EMBL" id="CAI4016743.1"/>
    </source>
</evidence>
<evidence type="ECO:0000313" key="3">
    <source>
        <dbReference type="Proteomes" id="UP001152797"/>
    </source>
</evidence>
<dbReference type="OrthoDB" id="436069at2759"/>
<protein>
    <submittedName>
        <fullName evidence="1">Uncharacterized protein</fullName>
    </submittedName>
</protein>
<evidence type="ECO:0000313" key="2">
    <source>
        <dbReference type="EMBL" id="CAL4804055.1"/>
    </source>
</evidence>
<sequence>MSCLPADTFSHFEQRISNFEQREQEILARDAQIEAKRVQVISQAAYGYGLVADRHPNKKACETNRQMPRPQAWAGRNVHLPFYLLQATSLRGLAFLMGGGPAFH</sequence>
<reference evidence="1" key="1">
    <citation type="submission" date="2022-10" db="EMBL/GenBank/DDBJ databases">
        <authorList>
            <person name="Chen Y."/>
            <person name="Dougan E. K."/>
            <person name="Chan C."/>
            <person name="Rhodes N."/>
            <person name="Thang M."/>
        </authorList>
    </citation>
    <scope>NUCLEOTIDE SEQUENCE</scope>
</reference>
<organism evidence="1">
    <name type="scientific">Cladocopium goreaui</name>
    <dbReference type="NCBI Taxonomy" id="2562237"/>
    <lineage>
        <taxon>Eukaryota</taxon>
        <taxon>Sar</taxon>
        <taxon>Alveolata</taxon>
        <taxon>Dinophyceae</taxon>
        <taxon>Suessiales</taxon>
        <taxon>Symbiodiniaceae</taxon>
        <taxon>Cladocopium</taxon>
    </lineage>
</organism>
<dbReference type="EMBL" id="CAMXCT020006600">
    <property type="protein sequence ID" value="CAL1170118.1"/>
    <property type="molecule type" value="Genomic_DNA"/>
</dbReference>
<dbReference type="AlphaFoldDB" id="A0A9P1DXM6"/>
<proteinExistence type="predicted"/>
<dbReference type="EMBL" id="CAMXCT010006600">
    <property type="protein sequence ID" value="CAI4016743.1"/>
    <property type="molecule type" value="Genomic_DNA"/>
</dbReference>
<dbReference type="EMBL" id="CAMXCT030006600">
    <property type="protein sequence ID" value="CAL4804055.1"/>
    <property type="molecule type" value="Genomic_DNA"/>
</dbReference>
<name>A0A9P1DXM6_9DINO</name>
<accession>A0A9P1DXM6</accession>
<reference evidence="2 3" key="2">
    <citation type="submission" date="2024-05" db="EMBL/GenBank/DDBJ databases">
        <authorList>
            <person name="Chen Y."/>
            <person name="Shah S."/>
            <person name="Dougan E. K."/>
            <person name="Thang M."/>
            <person name="Chan C."/>
        </authorList>
    </citation>
    <scope>NUCLEOTIDE SEQUENCE [LARGE SCALE GENOMIC DNA]</scope>
</reference>
<comment type="caution">
    <text evidence="1">The sequence shown here is derived from an EMBL/GenBank/DDBJ whole genome shotgun (WGS) entry which is preliminary data.</text>
</comment>
<gene>
    <name evidence="1" type="ORF">C1SCF055_LOCUS41448</name>
</gene>
<keyword evidence="3" id="KW-1185">Reference proteome</keyword>